<dbReference type="Proteomes" id="UP000248856">
    <property type="component" value="Unassembled WGS sequence"/>
</dbReference>
<proteinExistence type="predicted"/>
<dbReference type="EMBL" id="QLTA01000059">
    <property type="protein sequence ID" value="RAR75939.1"/>
    <property type="molecule type" value="Genomic_DNA"/>
</dbReference>
<name>A0A328YQ32_9BURK</name>
<evidence type="ECO:0000313" key="2">
    <source>
        <dbReference type="Proteomes" id="UP000248856"/>
    </source>
</evidence>
<dbReference type="AlphaFoldDB" id="A0A328YQ32"/>
<evidence type="ECO:0008006" key="3">
    <source>
        <dbReference type="Google" id="ProtNLM"/>
    </source>
</evidence>
<organism evidence="1 2">
    <name type="scientific">Paracidovorax anthurii</name>
    <dbReference type="NCBI Taxonomy" id="78229"/>
    <lineage>
        <taxon>Bacteria</taxon>
        <taxon>Pseudomonadati</taxon>
        <taxon>Pseudomonadota</taxon>
        <taxon>Betaproteobacteria</taxon>
        <taxon>Burkholderiales</taxon>
        <taxon>Comamonadaceae</taxon>
        <taxon>Paracidovorax</taxon>
    </lineage>
</organism>
<evidence type="ECO:0000313" key="1">
    <source>
        <dbReference type="EMBL" id="RAR75939.1"/>
    </source>
</evidence>
<protein>
    <recommendedName>
        <fullName evidence="3">D-alanyl-D-alanine carboxypeptidase-like protein</fullName>
    </recommendedName>
</protein>
<accession>A0A328YQ32</accession>
<keyword evidence="2" id="KW-1185">Reference proteome</keyword>
<dbReference type="Gene3D" id="3.30.1380.10">
    <property type="match status" value="1"/>
</dbReference>
<reference evidence="1 2" key="1">
    <citation type="submission" date="2018-06" db="EMBL/GenBank/DDBJ databases">
        <title>Genomic Encyclopedia of Archaeal and Bacterial Type Strains, Phase II (KMG-II): from individual species to whole genera.</title>
        <authorList>
            <person name="Goeker M."/>
        </authorList>
    </citation>
    <scope>NUCLEOTIDE SEQUENCE [LARGE SCALE GENOMIC DNA]</scope>
    <source>
        <strain evidence="1 2">CFPB 3232</strain>
    </source>
</reference>
<comment type="caution">
    <text evidence="1">The sequence shown here is derived from an EMBL/GenBank/DDBJ whole genome shotgun (WGS) entry which is preliminary data.</text>
</comment>
<gene>
    <name evidence="1" type="ORF">AX018_105912</name>
</gene>
<dbReference type="RefSeq" id="WP_245951750.1">
    <property type="nucleotide sequence ID" value="NZ_CBCSGC010000124.1"/>
</dbReference>
<dbReference type="InterPro" id="IPR009045">
    <property type="entry name" value="Zn_M74/Hedgehog-like"/>
</dbReference>
<sequence>MAELSGSAWVAQFPTSTQTSALAAGFRTKTESFIAALEAAGASVSISATLRPPERAYLMHYAWKIAREKLDVRHVPAMEGVDIDWVHRTVTQTVDAGASRVAANQMVAGYGIVYAPALTSRHSEGRAIDMAITEYSGKTFDDASGKKTLVKSRAELHALGATFGVHKLVSDPPHWSDDGH</sequence>
<dbReference type="SUPFAM" id="SSF55166">
    <property type="entry name" value="Hedgehog/DD-peptidase"/>
    <property type="match status" value="1"/>
</dbReference>